<evidence type="ECO:0000313" key="3">
    <source>
        <dbReference type="Proteomes" id="UP000827922"/>
    </source>
</evidence>
<feature type="region of interest" description="Disordered" evidence="1">
    <location>
        <begin position="192"/>
        <end position="251"/>
    </location>
</feature>
<gene>
    <name evidence="2" type="ORF">HRTV-10_gp32</name>
</gene>
<feature type="region of interest" description="Disordered" evidence="1">
    <location>
        <begin position="129"/>
        <end position="159"/>
    </location>
</feature>
<dbReference type="Proteomes" id="UP000827922">
    <property type="component" value="Segment"/>
</dbReference>
<evidence type="ECO:0000256" key="1">
    <source>
        <dbReference type="SAM" id="MobiDB-lite"/>
    </source>
</evidence>
<protein>
    <submittedName>
        <fullName evidence="2">Adhesin</fullName>
    </submittedName>
</protein>
<feature type="compositionally biased region" description="Polar residues" evidence="1">
    <location>
        <begin position="139"/>
        <end position="150"/>
    </location>
</feature>
<accession>A0AAE9BVW7</accession>
<name>A0AAE9BVW7_9CAUD</name>
<feature type="compositionally biased region" description="Gly residues" evidence="1">
    <location>
        <begin position="223"/>
        <end position="242"/>
    </location>
</feature>
<dbReference type="EMBL" id="MZ334496">
    <property type="protein sequence ID" value="UBF19616.1"/>
    <property type="molecule type" value="Genomic_DNA"/>
</dbReference>
<sequence>MVNYGSGQLGEVTISTNTTKKNPILEYTNLTVEDGVTLTLPSRVRLMVTGTLTVNGTIQVQKDIAGGGGSVGGGASGGNLELFAKEITGTGEINVDGEHGSTGNNQGNNSKANAGAAYSIPATAKNGSGGVAAERGSNAYRNNNNWSGDRNGSGKGQAHSSIYNDSTLKAYIEDYLISGAYITQSPIDTLLPGSGGGSGGGGTGRHRRYSNNNNSNYRDRTEVGGGGGGAGGSFITKGGDGGNGDERYYDQNNLSVDGNTYANGNYKGGEGGSGGGAGGFILLVSESVSLDVTFSVRGGDGGDGYWGWRDRNGLNSERGDWSKLDGGGGGGGSGGLIIGFTDKTPTINLNGGTYGIPGGERKDGSNNGSNAGKGGEDGAAFLYDVKELV</sequence>
<feature type="region of interest" description="Disordered" evidence="1">
    <location>
        <begin position="355"/>
        <end position="377"/>
    </location>
</feature>
<proteinExistence type="predicted"/>
<feature type="compositionally biased region" description="Gly residues" evidence="1">
    <location>
        <begin position="193"/>
        <end position="203"/>
    </location>
</feature>
<evidence type="ECO:0000313" key="2">
    <source>
        <dbReference type="EMBL" id="UBF19616.1"/>
    </source>
</evidence>
<organism evidence="2 3">
    <name type="scientific">Halorubrum tailed virus 10</name>
    <dbReference type="NCBI Taxonomy" id="2877991"/>
    <lineage>
        <taxon>Viruses</taxon>
        <taxon>Duplodnaviria</taxon>
        <taxon>Heunggongvirae</taxon>
        <taxon>Uroviricota</taxon>
        <taxon>Caudoviricetes</taxon>
        <taxon>Thumleimavirales</taxon>
        <taxon>Hafunaviridae</taxon>
        <taxon>Haloferacalesvirus</taxon>
        <taxon>Haloferacalesvirus eilatense</taxon>
        <taxon>Haloferacalesvirus HRTV10</taxon>
    </lineage>
</organism>
<keyword evidence="3" id="KW-1185">Reference proteome</keyword>
<reference evidence="2 3" key="1">
    <citation type="submission" date="2021-05" db="EMBL/GenBank/DDBJ databases">
        <title>Diversity, taxonomy and evolution of archaeal viruses of the class Caudoviricetes.</title>
        <authorList>
            <person name="Liu Y."/>
            <person name="Demina T.A."/>
            <person name="Roux S."/>
            <person name="Aiewsakun P."/>
            <person name="Kazlauskas D."/>
            <person name="Simmonds P."/>
            <person name="Prangishvili D."/>
            <person name="Oksanen H.M."/>
            <person name="Krupovic M."/>
        </authorList>
    </citation>
    <scope>NUCLEOTIDE SEQUENCE [LARGE SCALE GENOMIC DNA]</scope>
    <source>
        <strain evidence="2">HRTV-10/43</strain>
    </source>
</reference>